<accession>D2UZ01</accession>
<evidence type="ECO:0000313" key="2">
    <source>
        <dbReference type="EMBL" id="EFC50062.1"/>
    </source>
</evidence>
<dbReference type="OrthoDB" id="515799at2759"/>
<reference evidence="2 3" key="1">
    <citation type="journal article" date="2010" name="Cell">
        <title>The genome of Naegleria gruberi illuminates early eukaryotic versatility.</title>
        <authorList>
            <person name="Fritz-Laylin L.K."/>
            <person name="Prochnik S.E."/>
            <person name="Ginger M.L."/>
            <person name="Dacks J.B."/>
            <person name="Carpenter M.L."/>
            <person name="Field M.C."/>
            <person name="Kuo A."/>
            <person name="Paredez A."/>
            <person name="Chapman J."/>
            <person name="Pham J."/>
            <person name="Shu S."/>
            <person name="Neupane R."/>
            <person name="Cipriano M."/>
            <person name="Mancuso J."/>
            <person name="Tu H."/>
            <person name="Salamov A."/>
            <person name="Lindquist E."/>
            <person name="Shapiro H."/>
            <person name="Lucas S."/>
            <person name="Grigoriev I.V."/>
            <person name="Cande W.Z."/>
            <person name="Fulton C."/>
            <person name="Rokhsar D.S."/>
            <person name="Dawson S.C."/>
        </authorList>
    </citation>
    <scope>NUCLEOTIDE SEQUENCE [LARGE SCALE GENOMIC DNA]</scope>
    <source>
        <strain evidence="2 3">NEG-M</strain>
    </source>
</reference>
<evidence type="ECO:0000256" key="1">
    <source>
        <dbReference type="SAM" id="MobiDB-lite"/>
    </source>
</evidence>
<feature type="compositionally biased region" description="Basic residues" evidence="1">
    <location>
        <begin position="263"/>
        <end position="287"/>
    </location>
</feature>
<dbReference type="VEuPathDB" id="AmoebaDB:NAEGRDRAFT_61765"/>
<sequence length="439" mass="48411">MKKQAPLQFKPKKLTLQLLPRTDALYQSICQLGFNPGIQVKFKETKTAAFVVDYLKQRWQPIIKQFNVREVRIFPKKVSFACIAHRGWGLCDINVQMASVRREVLSYQIEQGSTGVHQDDDTFHMEYDFVFCDDKPALPFVVSQLTPTSLFEFAPPPPKINAPSSGRSSSMIPPPIKKAVTAPNLQANLTTANNHNSNNRPTNSFITSFAQVSHVLDSMRNVQNATPTTLPNTSQMLIPSLSSTLSVGATTSQKSQATTAKDSKKRKNQSSPSKKKKTTQSTKKKKTSKEGEEHHHLAQQTIDSFIKLEKEQTIPQTSLQPTENSGLSQLFHADFSMSLPLSQSTNAEKKRDSSAYSNLELSNFTELFGPNSATATTTSCKEQSNGIFLDNSHLNLLQSESNGSSFLGPKEKSLTRENTNGASSLLGGTSLQSFASLFA</sequence>
<feature type="compositionally biased region" description="Low complexity" evidence="1">
    <location>
        <begin position="249"/>
        <end position="260"/>
    </location>
</feature>
<evidence type="ECO:0000313" key="3">
    <source>
        <dbReference type="Proteomes" id="UP000006671"/>
    </source>
</evidence>
<feature type="region of interest" description="Disordered" evidence="1">
    <location>
        <begin position="401"/>
        <end position="422"/>
    </location>
</feature>
<protein>
    <submittedName>
        <fullName evidence="2">Predicted protein</fullName>
    </submittedName>
</protein>
<dbReference type="EMBL" id="GG738846">
    <property type="protein sequence ID" value="EFC50062.1"/>
    <property type="molecule type" value="Genomic_DNA"/>
</dbReference>
<dbReference type="RefSeq" id="XP_002682806.1">
    <property type="nucleotide sequence ID" value="XM_002682760.1"/>
</dbReference>
<feature type="region of interest" description="Disordered" evidence="1">
    <location>
        <begin position="246"/>
        <end position="297"/>
    </location>
</feature>
<name>D2UZ01_NAEGR</name>
<keyword evidence="3" id="KW-1185">Reference proteome</keyword>
<dbReference type="GeneID" id="8863043"/>
<dbReference type="AlphaFoldDB" id="D2UZ01"/>
<proteinExistence type="predicted"/>
<dbReference type="InParanoid" id="D2UZ01"/>
<dbReference type="Proteomes" id="UP000006671">
    <property type="component" value="Unassembled WGS sequence"/>
</dbReference>
<dbReference type="KEGG" id="ngr:NAEGRDRAFT_61765"/>
<gene>
    <name evidence="2" type="ORF">NAEGRDRAFT_61765</name>
</gene>
<organism evidence="3">
    <name type="scientific">Naegleria gruberi</name>
    <name type="common">Amoeba</name>
    <dbReference type="NCBI Taxonomy" id="5762"/>
    <lineage>
        <taxon>Eukaryota</taxon>
        <taxon>Discoba</taxon>
        <taxon>Heterolobosea</taxon>
        <taxon>Tetramitia</taxon>
        <taxon>Eutetramitia</taxon>
        <taxon>Vahlkampfiidae</taxon>
        <taxon>Naegleria</taxon>
    </lineage>
</organism>